<accession>A0ABV6RKD5</accession>
<feature type="transmembrane region" description="Helical" evidence="6">
    <location>
        <begin position="235"/>
        <end position="257"/>
    </location>
</feature>
<feature type="transmembrane region" description="Helical" evidence="6">
    <location>
        <begin position="41"/>
        <end position="61"/>
    </location>
</feature>
<evidence type="ECO:0000256" key="1">
    <source>
        <dbReference type="ARBA" id="ARBA00004141"/>
    </source>
</evidence>
<keyword evidence="5 6" id="KW-0472">Membrane</keyword>
<evidence type="ECO:0000313" key="7">
    <source>
        <dbReference type="EMBL" id="MFC0676418.1"/>
    </source>
</evidence>
<evidence type="ECO:0000313" key="8">
    <source>
        <dbReference type="Proteomes" id="UP001589896"/>
    </source>
</evidence>
<feature type="transmembrane region" description="Helical" evidence="6">
    <location>
        <begin position="12"/>
        <end position="29"/>
    </location>
</feature>
<comment type="similarity">
    <text evidence="2">Belongs to the TerC family.</text>
</comment>
<feature type="transmembrane region" description="Helical" evidence="6">
    <location>
        <begin position="142"/>
        <end position="160"/>
    </location>
</feature>
<dbReference type="Proteomes" id="UP001589896">
    <property type="component" value="Unassembled WGS sequence"/>
</dbReference>
<organism evidence="7 8">
    <name type="scientific">Lysobacter korlensis</name>
    <dbReference type="NCBI Taxonomy" id="553636"/>
    <lineage>
        <taxon>Bacteria</taxon>
        <taxon>Pseudomonadati</taxon>
        <taxon>Pseudomonadota</taxon>
        <taxon>Gammaproteobacteria</taxon>
        <taxon>Lysobacterales</taxon>
        <taxon>Lysobacteraceae</taxon>
        <taxon>Lysobacter</taxon>
    </lineage>
</organism>
<dbReference type="Pfam" id="PF03741">
    <property type="entry name" value="TerC"/>
    <property type="match status" value="1"/>
</dbReference>
<sequence>METIASPLLWSAFGALVLAALVIDLVLMRHGGPHKVTFREALLWSIGWVALALAFGGWLWWYVSGQSGADAGQRIALEYLTGYLVEKSLAVDNIFVFLMLFSYFAVPEEQRQKVLIIGVIGAILLRAVMIFAGALLLQKFHWVLYVFGAFLLLTGAKMLWAAGKQPDLESNPLLRWLTSHVPMTRGYVGARLSVVEGGRRLYTPLFIVVVMVAITDVIFAVDSIPAIFAITEDPFIVLTSNVFAVLGLRAMFFLLAGLADRFHLLPYGLALVLMFIGTKMLIVDLVKIPIAVSLGVVAATIGATIVLSLKRPAKMPELR</sequence>
<comment type="subcellular location">
    <subcellularLocation>
        <location evidence="1">Membrane</location>
        <topology evidence="1">Multi-pass membrane protein</topology>
    </subcellularLocation>
</comment>
<keyword evidence="8" id="KW-1185">Reference proteome</keyword>
<proteinExistence type="inferred from homology"/>
<dbReference type="PANTHER" id="PTHR30238:SF0">
    <property type="entry name" value="THYLAKOID MEMBRANE PROTEIN TERC, CHLOROPLASTIC"/>
    <property type="match status" value="1"/>
</dbReference>
<dbReference type="EMBL" id="JBHLTG010000001">
    <property type="protein sequence ID" value="MFC0676418.1"/>
    <property type="molecule type" value="Genomic_DNA"/>
</dbReference>
<dbReference type="NCBIfam" id="TIGR03718">
    <property type="entry name" value="R_switched_Alx"/>
    <property type="match status" value="1"/>
</dbReference>
<evidence type="ECO:0000256" key="6">
    <source>
        <dbReference type="SAM" id="Phobius"/>
    </source>
</evidence>
<evidence type="ECO:0000256" key="3">
    <source>
        <dbReference type="ARBA" id="ARBA00022692"/>
    </source>
</evidence>
<keyword evidence="4 6" id="KW-1133">Transmembrane helix</keyword>
<dbReference type="InterPro" id="IPR005496">
    <property type="entry name" value="Integral_membrane_TerC"/>
</dbReference>
<evidence type="ECO:0000256" key="5">
    <source>
        <dbReference type="ARBA" id="ARBA00023136"/>
    </source>
</evidence>
<feature type="transmembrane region" description="Helical" evidence="6">
    <location>
        <begin position="201"/>
        <end position="229"/>
    </location>
</feature>
<feature type="transmembrane region" description="Helical" evidence="6">
    <location>
        <begin position="264"/>
        <end position="282"/>
    </location>
</feature>
<keyword evidence="3 6" id="KW-0812">Transmembrane</keyword>
<comment type="caution">
    <text evidence="7">The sequence shown here is derived from an EMBL/GenBank/DDBJ whole genome shotgun (WGS) entry which is preliminary data.</text>
</comment>
<evidence type="ECO:0000256" key="2">
    <source>
        <dbReference type="ARBA" id="ARBA00007511"/>
    </source>
</evidence>
<feature type="transmembrane region" description="Helical" evidence="6">
    <location>
        <begin position="288"/>
        <end position="309"/>
    </location>
</feature>
<reference evidence="7 8" key="1">
    <citation type="submission" date="2024-09" db="EMBL/GenBank/DDBJ databases">
        <authorList>
            <person name="Sun Q."/>
            <person name="Mori K."/>
        </authorList>
    </citation>
    <scope>NUCLEOTIDE SEQUENCE [LARGE SCALE GENOMIC DNA]</scope>
    <source>
        <strain evidence="7 8">KCTC 23076</strain>
    </source>
</reference>
<name>A0ABV6RKD5_9GAMM</name>
<dbReference type="PANTHER" id="PTHR30238">
    <property type="entry name" value="MEMBRANE BOUND PREDICTED REDOX MODULATOR"/>
    <property type="match status" value="1"/>
</dbReference>
<feature type="transmembrane region" description="Helical" evidence="6">
    <location>
        <begin position="89"/>
        <end position="107"/>
    </location>
</feature>
<gene>
    <name evidence="7" type="ORF">ACFFGH_00955</name>
</gene>
<dbReference type="RefSeq" id="WP_386664055.1">
    <property type="nucleotide sequence ID" value="NZ_JBHLTG010000001.1"/>
</dbReference>
<evidence type="ECO:0000256" key="4">
    <source>
        <dbReference type="ARBA" id="ARBA00022989"/>
    </source>
</evidence>
<protein>
    <submittedName>
        <fullName evidence="7">TerC family protein</fullName>
    </submittedName>
</protein>
<feature type="transmembrane region" description="Helical" evidence="6">
    <location>
        <begin position="114"/>
        <end position="136"/>
    </location>
</feature>
<dbReference type="InterPro" id="IPR022369">
    <property type="entry name" value="Integral_membrane_TerC_rswitch"/>
</dbReference>